<dbReference type="PANTHER" id="PTHR30383:SF5">
    <property type="entry name" value="SGNH HYDROLASE-TYPE ESTERASE DOMAIN-CONTAINING PROTEIN"/>
    <property type="match status" value="1"/>
</dbReference>
<dbReference type="PANTHER" id="PTHR30383">
    <property type="entry name" value="THIOESTERASE 1/PROTEASE 1/LYSOPHOSPHOLIPASE L1"/>
    <property type="match status" value="1"/>
</dbReference>
<dbReference type="Gene3D" id="3.40.50.1820">
    <property type="entry name" value="alpha/beta hydrolase"/>
    <property type="match status" value="1"/>
</dbReference>
<gene>
    <name evidence="2" type="ORF">BGE01nite_41550</name>
</gene>
<comment type="caution">
    <text evidence="2">The sequence shown here is derived from an EMBL/GenBank/DDBJ whole genome shotgun (WGS) entry which is preliminary data.</text>
</comment>
<dbReference type="InterPro" id="IPR029058">
    <property type="entry name" value="AB_hydrolase_fold"/>
</dbReference>
<feature type="domain" description="SGNH hydrolase-type esterase" evidence="1">
    <location>
        <begin position="32"/>
        <end position="234"/>
    </location>
</feature>
<evidence type="ECO:0000313" key="2">
    <source>
        <dbReference type="EMBL" id="GEP44864.1"/>
    </source>
</evidence>
<evidence type="ECO:0000259" key="1">
    <source>
        <dbReference type="Pfam" id="PF13472"/>
    </source>
</evidence>
<dbReference type="InterPro" id="IPR036514">
    <property type="entry name" value="SGNH_hydro_sf"/>
</dbReference>
<dbReference type="Proteomes" id="UP000321577">
    <property type="component" value="Unassembled WGS sequence"/>
</dbReference>
<dbReference type="InterPro" id="IPR051532">
    <property type="entry name" value="Ester_Hydrolysis_Enzymes"/>
</dbReference>
<dbReference type="CDD" id="cd01834">
    <property type="entry name" value="SGNH_hydrolase_like_2"/>
    <property type="match status" value="1"/>
</dbReference>
<proteinExistence type="predicted"/>
<reference evidence="2 3" key="1">
    <citation type="submission" date="2019-07" db="EMBL/GenBank/DDBJ databases">
        <title>Whole genome shotgun sequence of Brevifollis gellanilyticus NBRC 108608.</title>
        <authorList>
            <person name="Hosoyama A."/>
            <person name="Uohara A."/>
            <person name="Ohji S."/>
            <person name="Ichikawa N."/>
        </authorList>
    </citation>
    <scope>NUCLEOTIDE SEQUENCE [LARGE SCALE GENOMIC DNA]</scope>
    <source>
        <strain evidence="2 3">NBRC 108608</strain>
    </source>
</reference>
<dbReference type="GO" id="GO:0004622">
    <property type="term" value="F:phosphatidylcholine lysophospholipase activity"/>
    <property type="evidence" value="ECO:0007669"/>
    <property type="project" value="TreeGrafter"/>
</dbReference>
<organism evidence="2 3">
    <name type="scientific">Brevifollis gellanilyticus</name>
    <dbReference type="NCBI Taxonomy" id="748831"/>
    <lineage>
        <taxon>Bacteria</taxon>
        <taxon>Pseudomonadati</taxon>
        <taxon>Verrucomicrobiota</taxon>
        <taxon>Verrucomicrobiia</taxon>
        <taxon>Verrucomicrobiales</taxon>
        <taxon>Verrucomicrobiaceae</taxon>
    </lineage>
</organism>
<protein>
    <recommendedName>
        <fullName evidence="1">SGNH hydrolase-type esterase domain-containing protein</fullName>
    </recommendedName>
</protein>
<name>A0A512MDQ4_9BACT</name>
<evidence type="ECO:0000313" key="3">
    <source>
        <dbReference type="Proteomes" id="UP000321577"/>
    </source>
</evidence>
<dbReference type="EMBL" id="BKAG01000037">
    <property type="protein sequence ID" value="GEP44864.1"/>
    <property type="molecule type" value="Genomic_DNA"/>
</dbReference>
<dbReference type="SUPFAM" id="SSF52266">
    <property type="entry name" value="SGNH hydrolase"/>
    <property type="match status" value="1"/>
</dbReference>
<dbReference type="AlphaFoldDB" id="A0A512MDQ4"/>
<keyword evidence="3" id="KW-1185">Reference proteome</keyword>
<dbReference type="SUPFAM" id="SSF53474">
    <property type="entry name" value="alpha/beta-Hydrolases"/>
    <property type="match status" value="1"/>
</dbReference>
<accession>A0A512MDQ4</accession>
<dbReference type="Gene3D" id="3.40.50.1110">
    <property type="entry name" value="SGNH hydrolase"/>
    <property type="match status" value="1"/>
</dbReference>
<sequence length="567" mass="61840">MHGPSMRLLTLALCFLTLTLQAALPPEKRIVFLGDSITQGGVYVEIIEAALIAQHPDSSKEIIPLGLSSETVSGLSEDGHAGGKFPRPDLHERLDRVLEKAKPNLVFACYGMNDGIYYPLSPERLKAYQDGMKKLHDKVVATGARIIHLTPPVFDPVPIKARTLPAGLDKYPTPFEGYNQVLDAYSDWLLSMKKEGWEVLDIHGPFNAALAEKRRADPQFTYSKDGIHPGPEGHLIMARAVLDAWDLKVTADGKPDHVNGDAILTAIKKKQGLLRPAWLSHVGHKRPGNAPGLPLPEAESKAVVFDAEARQLAKGKPGSAAASPNQKSLWNGYEKRDLIVAGKPVTLVVPKAAAPGKPWVWHGEFFGHKPAPDIALLGKGFHIAYMQINDMLGSPPAVALWNQCYEELTTRHGLSRKPCLVGLSRGGLYCYNWAIANPEKVSCIYADAPVCDFKSWPGGKGQGKNDPKNWGFVLKLWGFKDDAEALAYKGNPVDSLAPLAEQKVPLLHVFGDADIVVPWEENTGLIETRYKALGGSITLIRKPGIGHHPHGLDDSTPIIEFIARNAK</sequence>
<dbReference type="InterPro" id="IPR013830">
    <property type="entry name" value="SGNH_hydro"/>
</dbReference>
<dbReference type="Pfam" id="PF13472">
    <property type="entry name" value="Lipase_GDSL_2"/>
    <property type="match status" value="1"/>
</dbReference>